<name>A0A813GYE8_POLGL</name>
<reference evidence="2" key="1">
    <citation type="submission" date="2021-02" db="EMBL/GenBank/DDBJ databases">
        <authorList>
            <person name="Dougan E. K."/>
            <person name="Rhodes N."/>
            <person name="Thang M."/>
            <person name="Chan C."/>
        </authorList>
    </citation>
    <scope>NUCLEOTIDE SEQUENCE</scope>
</reference>
<dbReference type="EMBL" id="CAJNNW010000700">
    <property type="protein sequence ID" value="CAE8630324.1"/>
    <property type="molecule type" value="Genomic_DNA"/>
</dbReference>
<gene>
    <name evidence="2" type="ORF">PGLA2088_LOCUS951</name>
</gene>
<dbReference type="Proteomes" id="UP000626109">
    <property type="component" value="Unassembled WGS sequence"/>
</dbReference>
<dbReference type="AlphaFoldDB" id="A0A813GYE8"/>
<proteinExistence type="predicted"/>
<sequence>MASSTSSTQEGQESRQGTSDMWQGYFSESLKMIREHRKELIEVKATNEVQKLEIADLKGRLTKSEDEKAWMHAMIKQSHESHDSTVAILNNNSERLQSCVQGLESELAGEKLCHLEEIETLQRKLKPGSRAIKINRVDTADASTWVDNLSGHTRWADLFDPSDTSDTLHKEASAALGSQGGADNCRLPQ</sequence>
<accession>A0A813GYE8</accession>
<protein>
    <submittedName>
        <fullName evidence="2">Uncharacterized protein</fullName>
    </submittedName>
</protein>
<evidence type="ECO:0000256" key="1">
    <source>
        <dbReference type="SAM" id="MobiDB-lite"/>
    </source>
</evidence>
<feature type="region of interest" description="Disordered" evidence="1">
    <location>
        <begin position="1"/>
        <end position="21"/>
    </location>
</feature>
<organism evidence="2 3">
    <name type="scientific">Polarella glacialis</name>
    <name type="common">Dinoflagellate</name>
    <dbReference type="NCBI Taxonomy" id="89957"/>
    <lineage>
        <taxon>Eukaryota</taxon>
        <taxon>Sar</taxon>
        <taxon>Alveolata</taxon>
        <taxon>Dinophyceae</taxon>
        <taxon>Suessiales</taxon>
        <taxon>Suessiaceae</taxon>
        <taxon>Polarella</taxon>
    </lineage>
</organism>
<feature type="compositionally biased region" description="Low complexity" evidence="1">
    <location>
        <begin position="1"/>
        <end position="17"/>
    </location>
</feature>
<comment type="caution">
    <text evidence="2">The sequence shown here is derived from an EMBL/GenBank/DDBJ whole genome shotgun (WGS) entry which is preliminary data.</text>
</comment>
<evidence type="ECO:0000313" key="2">
    <source>
        <dbReference type="EMBL" id="CAE8630324.1"/>
    </source>
</evidence>
<evidence type="ECO:0000313" key="3">
    <source>
        <dbReference type="Proteomes" id="UP000626109"/>
    </source>
</evidence>